<comment type="catalytic activity">
    <reaction evidence="6">
        <text>tRNA(Tyr) + L-tyrosine + ATP = L-tyrosyl-tRNA(Tyr) + AMP + diphosphate + H(+)</text>
        <dbReference type="Rhea" id="RHEA:10220"/>
        <dbReference type="Rhea" id="RHEA-COMP:9706"/>
        <dbReference type="Rhea" id="RHEA-COMP:9707"/>
        <dbReference type="ChEBI" id="CHEBI:15378"/>
        <dbReference type="ChEBI" id="CHEBI:30616"/>
        <dbReference type="ChEBI" id="CHEBI:33019"/>
        <dbReference type="ChEBI" id="CHEBI:58315"/>
        <dbReference type="ChEBI" id="CHEBI:78442"/>
        <dbReference type="ChEBI" id="CHEBI:78536"/>
        <dbReference type="ChEBI" id="CHEBI:456215"/>
        <dbReference type="EC" id="6.1.1.1"/>
    </reaction>
</comment>
<evidence type="ECO:0000256" key="3">
    <source>
        <dbReference type="ARBA" id="ARBA00022840"/>
    </source>
</evidence>
<dbReference type="SUPFAM" id="SSF52374">
    <property type="entry name" value="Nucleotidylyl transferase"/>
    <property type="match status" value="1"/>
</dbReference>
<dbReference type="InterPro" id="IPR036237">
    <property type="entry name" value="Xyl_isomerase-like_sf"/>
</dbReference>
<dbReference type="PANTHER" id="PTHR11766:SF0">
    <property type="entry name" value="TYROSINE--TRNA LIGASE, MITOCHONDRIAL"/>
    <property type="match status" value="1"/>
</dbReference>
<dbReference type="InterPro" id="IPR014729">
    <property type="entry name" value="Rossmann-like_a/b/a_fold"/>
</dbReference>
<organism evidence="8 9">
    <name type="scientific">Phtheirospermum japonicum</name>
    <dbReference type="NCBI Taxonomy" id="374723"/>
    <lineage>
        <taxon>Eukaryota</taxon>
        <taxon>Viridiplantae</taxon>
        <taxon>Streptophyta</taxon>
        <taxon>Embryophyta</taxon>
        <taxon>Tracheophyta</taxon>
        <taxon>Spermatophyta</taxon>
        <taxon>Magnoliopsida</taxon>
        <taxon>eudicotyledons</taxon>
        <taxon>Gunneridae</taxon>
        <taxon>Pentapetalae</taxon>
        <taxon>asterids</taxon>
        <taxon>lamiids</taxon>
        <taxon>Lamiales</taxon>
        <taxon>Orobanchaceae</taxon>
        <taxon>Orobanchaceae incertae sedis</taxon>
        <taxon>Phtheirospermum</taxon>
    </lineage>
</organism>
<evidence type="ECO:0000313" key="8">
    <source>
        <dbReference type="EMBL" id="GFP92246.1"/>
    </source>
</evidence>
<evidence type="ECO:0000313" key="9">
    <source>
        <dbReference type="Proteomes" id="UP000653305"/>
    </source>
</evidence>
<keyword evidence="2 7" id="KW-0547">Nucleotide-binding</keyword>
<dbReference type="Gene3D" id="3.20.20.150">
    <property type="entry name" value="Divalent-metal-dependent TIM barrel enzymes"/>
    <property type="match status" value="1"/>
</dbReference>
<dbReference type="GO" id="GO:0004831">
    <property type="term" value="F:tyrosine-tRNA ligase activity"/>
    <property type="evidence" value="ECO:0007669"/>
    <property type="project" value="UniProtKB-EC"/>
</dbReference>
<accession>A0A830BZI1</accession>
<reference evidence="8" key="1">
    <citation type="submission" date="2020-07" db="EMBL/GenBank/DDBJ databases">
        <title>Ethylene signaling mediates host invasion by parasitic plants.</title>
        <authorList>
            <person name="Yoshida S."/>
        </authorList>
    </citation>
    <scope>NUCLEOTIDE SEQUENCE</scope>
    <source>
        <strain evidence="8">Okayama</strain>
    </source>
</reference>
<evidence type="ECO:0000256" key="6">
    <source>
        <dbReference type="ARBA" id="ARBA00048248"/>
    </source>
</evidence>
<dbReference type="GO" id="GO:0005739">
    <property type="term" value="C:mitochondrion"/>
    <property type="evidence" value="ECO:0007669"/>
    <property type="project" value="TreeGrafter"/>
</dbReference>
<gene>
    <name evidence="8" type="ORF">PHJA_001368700</name>
</gene>
<dbReference type="Pfam" id="PF00579">
    <property type="entry name" value="tRNA-synt_1b"/>
    <property type="match status" value="1"/>
</dbReference>
<evidence type="ECO:0000256" key="1">
    <source>
        <dbReference type="ARBA" id="ARBA00022598"/>
    </source>
</evidence>
<dbReference type="GO" id="GO:0009791">
    <property type="term" value="P:post-embryonic development"/>
    <property type="evidence" value="ECO:0007669"/>
    <property type="project" value="UniProtKB-ARBA"/>
</dbReference>
<evidence type="ECO:0000256" key="4">
    <source>
        <dbReference type="ARBA" id="ARBA00022917"/>
    </source>
</evidence>
<evidence type="ECO:0000256" key="7">
    <source>
        <dbReference type="RuleBase" id="RU363036"/>
    </source>
</evidence>
<dbReference type="EMBL" id="BMAC01000273">
    <property type="protein sequence ID" value="GFP92246.1"/>
    <property type="molecule type" value="Genomic_DNA"/>
</dbReference>
<dbReference type="InterPro" id="IPR001412">
    <property type="entry name" value="aa-tRNA-synth_I_CS"/>
</dbReference>
<dbReference type="PANTHER" id="PTHR11766">
    <property type="entry name" value="TYROSYL-TRNA SYNTHETASE"/>
    <property type="match status" value="1"/>
</dbReference>
<evidence type="ECO:0000256" key="5">
    <source>
        <dbReference type="ARBA" id="ARBA00023146"/>
    </source>
</evidence>
<comment type="caution">
    <text evidence="8">The sequence shown here is derived from an EMBL/GenBank/DDBJ whole genome shotgun (WGS) entry which is preliminary data.</text>
</comment>
<dbReference type="GO" id="GO:0009570">
    <property type="term" value="C:chloroplast stroma"/>
    <property type="evidence" value="ECO:0007669"/>
    <property type="project" value="TreeGrafter"/>
</dbReference>
<comment type="similarity">
    <text evidence="7">Belongs to the class-I aminoacyl-tRNA synthetase family.</text>
</comment>
<protein>
    <submittedName>
        <fullName evidence="8">Tyrosine--tRNA ligase</fullName>
    </submittedName>
</protein>
<dbReference type="InterPro" id="IPR002305">
    <property type="entry name" value="aa-tRNA-synth_Ic"/>
</dbReference>
<proteinExistence type="inferred from homology"/>
<keyword evidence="9" id="KW-1185">Reference proteome</keyword>
<keyword evidence="4 7" id="KW-0648">Protein biosynthesis</keyword>
<dbReference type="GO" id="GO:0006418">
    <property type="term" value="P:tRNA aminoacylation for protein translation"/>
    <property type="evidence" value="ECO:0007669"/>
    <property type="project" value="InterPro"/>
</dbReference>
<dbReference type="OrthoDB" id="337870at2759"/>
<dbReference type="GO" id="GO:0005524">
    <property type="term" value="F:ATP binding"/>
    <property type="evidence" value="ECO:0007669"/>
    <property type="project" value="UniProtKB-KW"/>
</dbReference>
<dbReference type="SUPFAM" id="SSF51658">
    <property type="entry name" value="Xylose isomerase-like"/>
    <property type="match status" value="1"/>
</dbReference>
<dbReference type="InterPro" id="IPR024088">
    <property type="entry name" value="Tyr-tRNA-ligase_bac-type"/>
</dbReference>
<sequence>MMVLLSLYCLFGDNKAARRWRATAMLWIHEGILGPSSKNPLSFKWYSADEEILGKKMKDWLRFSVALIGPIHLVPQQRCGHGYCLLTVKQLSDALRRRRPDLPPLRVYGGFDPTAESLHLGNLLGIIILSWFLRCGHRVVALVGGSTGHVGDPSGKSIECPELDPLSLDRNISAISSTIRMILSSSSSSVFILNNYDWWKDVKLLDFLRDVGRFARVRSIIKENKKGKIGK</sequence>
<dbReference type="Proteomes" id="UP000653305">
    <property type="component" value="Unassembled WGS sequence"/>
</dbReference>
<name>A0A830BZI1_9LAMI</name>
<dbReference type="GO" id="GO:0005829">
    <property type="term" value="C:cytosol"/>
    <property type="evidence" value="ECO:0007669"/>
    <property type="project" value="TreeGrafter"/>
</dbReference>
<dbReference type="GO" id="GO:0048608">
    <property type="term" value="P:reproductive structure development"/>
    <property type="evidence" value="ECO:0007669"/>
    <property type="project" value="UniProtKB-ARBA"/>
</dbReference>
<keyword evidence="3 7" id="KW-0067">ATP-binding</keyword>
<dbReference type="Gene3D" id="3.40.50.620">
    <property type="entry name" value="HUPs"/>
    <property type="match status" value="1"/>
</dbReference>
<keyword evidence="1 7" id="KW-0436">Ligase</keyword>
<keyword evidence="5 7" id="KW-0030">Aminoacyl-tRNA synthetase</keyword>
<dbReference type="AlphaFoldDB" id="A0A830BZI1"/>
<dbReference type="PROSITE" id="PS00178">
    <property type="entry name" value="AA_TRNA_LIGASE_I"/>
    <property type="match status" value="1"/>
</dbReference>
<evidence type="ECO:0000256" key="2">
    <source>
        <dbReference type="ARBA" id="ARBA00022741"/>
    </source>
</evidence>